<dbReference type="InterPro" id="IPR001173">
    <property type="entry name" value="Glyco_trans_2-like"/>
</dbReference>
<feature type="domain" description="Glycosyltransferase 2-like" evidence="1">
    <location>
        <begin position="9"/>
        <end position="126"/>
    </location>
</feature>
<keyword evidence="3" id="KW-1185">Reference proteome</keyword>
<proteinExistence type="predicted"/>
<evidence type="ECO:0000259" key="1">
    <source>
        <dbReference type="Pfam" id="PF00535"/>
    </source>
</evidence>
<dbReference type="PANTHER" id="PTHR43685:SF2">
    <property type="entry name" value="GLYCOSYLTRANSFERASE 2-LIKE DOMAIN-CONTAINING PROTEIN"/>
    <property type="match status" value="1"/>
</dbReference>
<dbReference type="Proteomes" id="UP001501126">
    <property type="component" value="Unassembled WGS sequence"/>
</dbReference>
<dbReference type="SUPFAM" id="SSF53448">
    <property type="entry name" value="Nucleotide-diphospho-sugar transferases"/>
    <property type="match status" value="1"/>
</dbReference>
<dbReference type="Gene3D" id="3.90.550.10">
    <property type="entry name" value="Spore Coat Polysaccharide Biosynthesis Protein SpsA, Chain A"/>
    <property type="match status" value="1"/>
</dbReference>
<sequence>MANQTPFFSVVIPTKNRPVLLRDAILSVLWQDFTDFELIISDNHNDEQTQLVLQEFESVPQVRIIKPSEEMKMIDHWEFATSHSLGQYVILLADRKVLYQGALKKLKNNAQKYPNINAFSVGVQMYDEVNHKMGWCNAIGKTKQWKSSDLVSNFVNENLFSKKSYDIFFPKTLNGMYKNSFAKKVRDEFGHYFNTKGVTTPDYSSFFINTALNDEIVYIGEKIILTQGERSSNGRIFGAGKFQSYMDSLGYEDPYKHVPIKAPVIYNLLVIDYLTIQDVVTNNPTRGNLNWFNYFKVNYFEILTKRNQGLDDEGFKYFTDAWEEGLLNTPVALDMGTVKEAALNELKINNEAIKHDKIKRLSHHTRDFLAVRFSKKSIMNKVFPFVFRDVFHAAGFNKT</sequence>
<dbReference type="Pfam" id="PF00535">
    <property type="entry name" value="Glycos_transf_2"/>
    <property type="match status" value="1"/>
</dbReference>
<dbReference type="CDD" id="cd00761">
    <property type="entry name" value="Glyco_tranf_GTA_type"/>
    <property type="match status" value="1"/>
</dbReference>
<evidence type="ECO:0000313" key="3">
    <source>
        <dbReference type="Proteomes" id="UP001501126"/>
    </source>
</evidence>
<organism evidence="2 3">
    <name type="scientific">Wandonia haliotis</name>
    <dbReference type="NCBI Taxonomy" id="574963"/>
    <lineage>
        <taxon>Bacteria</taxon>
        <taxon>Pseudomonadati</taxon>
        <taxon>Bacteroidota</taxon>
        <taxon>Flavobacteriia</taxon>
        <taxon>Flavobacteriales</taxon>
        <taxon>Crocinitomicaceae</taxon>
        <taxon>Wandonia</taxon>
    </lineage>
</organism>
<dbReference type="EMBL" id="BAAAFH010000003">
    <property type="protein sequence ID" value="GAA0873728.1"/>
    <property type="molecule type" value="Genomic_DNA"/>
</dbReference>
<accession>A0ABN1MKS0</accession>
<reference evidence="2 3" key="1">
    <citation type="journal article" date="2019" name="Int. J. Syst. Evol. Microbiol.">
        <title>The Global Catalogue of Microorganisms (GCM) 10K type strain sequencing project: providing services to taxonomists for standard genome sequencing and annotation.</title>
        <authorList>
            <consortium name="The Broad Institute Genomics Platform"/>
            <consortium name="The Broad Institute Genome Sequencing Center for Infectious Disease"/>
            <person name="Wu L."/>
            <person name="Ma J."/>
        </authorList>
    </citation>
    <scope>NUCLEOTIDE SEQUENCE [LARGE SCALE GENOMIC DNA]</scope>
    <source>
        <strain evidence="2 3">JCM 16083</strain>
    </source>
</reference>
<dbReference type="RefSeq" id="WP_343784048.1">
    <property type="nucleotide sequence ID" value="NZ_BAAAFH010000003.1"/>
</dbReference>
<dbReference type="InterPro" id="IPR050834">
    <property type="entry name" value="Glycosyltransf_2"/>
</dbReference>
<comment type="caution">
    <text evidence="2">The sequence shown here is derived from an EMBL/GenBank/DDBJ whole genome shotgun (WGS) entry which is preliminary data.</text>
</comment>
<gene>
    <name evidence="2" type="ORF">GCM10009118_01360</name>
</gene>
<dbReference type="PANTHER" id="PTHR43685">
    <property type="entry name" value="GLYCOSYLTRANSFERASE"/>
    <property type="match status" value="1"/>
</dbReference>
<dbReference type="InterPro" id="IPR029044">
    <property type="entry name" value="Nucleotide-diphossugar_trans"/>
</dbReference>
<protein>
    <recommendedName>
        <fullName evidence="1">Glycosyltransferase 2-like domain-containing protein</fullName>
    </recommendedName>
</protein>
<name>A0ABN1MKS0_9FLAO</name>
<evidence type="ECO:0000313" key="2">
    <source>
        <dbReference type="EMBL" id="GAA0873728.1"/>
    </source>
</evidence>